<dbReference type="Gene3D" id="3.70.10.10">
    <property type="match status" value="1"/>
</dbReference>
<evidence type="ECO:0000256" key="2">
    <source>
        <dbReference type="ARBA" id="ARBA00023242"/>
    </source>
</evidence>
<dbReference type="OrthoDB" id="10063861at2759"/>
<dbReference type="GO" id="GO:0000724">
    <property type="term" value="P:double-strand break repair via homologous recombination"/>
    <property type="evidence" value="ECO:0007669"/>
    <property type="project" value="TreeGrafter"/>
</dbReference>
<evidence type="ECO:0008006" key="6">
    <source>
        <dbReference type="Google" id="ProtNLM"/>
    </source>
</evidence>
<name>A0A8S0YQL0_ARCPL</name>
<evidence type="ECO:0000313" key="5">
    <source>
        <dbReference type="Proteomes" id="UP000494106"/>
    </source>
</evidence>
<dbReference type="GO" id="GO:0000723">
    <property type="term" value="P:telomere maintenance"/>
    <property type="evidence" value="ECO:0007669"/>
    <property type="project" value="TreeGrafter"/>
</dbReference>
<keyword evidence="2" id="KW-0539">Nucleus</keyword>
<dbReference type="GO" id="GO:0033314">
    <property type="term" value="P:mitotic DNA replication checkpoint signaling"/>
    <property type="evidence" value="ECO:0007669"/>
    <property type="project" value="TreeGrafter"/>
</dbReference>
<evidence type="ECO:0000313" key="4">
    <source>
        <dbReference type="EMBL" id="CAB3220951.1"/>
    </source>
</evidence>
<dbReference type="GO" id="GO:0030896">
    <property type="term" value="C:checkpoint clamp complex"/>
    <property type="evidence" value="ECO:0007669"/>
    <property type="project" value="InterPro"/>
</dbReference>
<organism evidence="4 5">
    <name type="scientific">Arctia plantaginis</name>
    <name type="common">Wood tiger moth</name>
    <name type="synonym">Phalaena plantaginis</name>
    <dbReference type="NCBI Taxonomy" id="874455"/>
    <lineage>
        <taxon>Eukaryota</taxon>
        <taxon>Metazoa</taxon>
        <taxon>Ecdysozoa</taxon>
        <taxon>Arthropoda</taxon>
        <taxon>Hexapoda</taxon>
        <taxon>Insecta</taxon>
        <taxon>Pterygota</taxon>
        <taxon>Neoptera</taxon>
        <taxon>Endopterygota</taxon>
        <taxon>Lepidoptera</taxon>
        <taxon>Glossata</taxon>
        <taxon>Ditrysia</taxon>
        <taxon>Noctuoidea</taxon>
        <taxon>Erebidae</taxon>
        <taxon>Arctiinae</taxon>
        <taxon>Arctia</taxon>
    </lineage>
</organism>
<dbReference type="Proteomes" id="UP000494106">
    <property type="component" value="Unassembled WGS sequence"/>
</dbReference>
<feature type="region of interest" description="Disordered" evidence="3">
    <location>
        <begin position="77"/>
        <end position="110"/>
    </location>
</feature>
<proteinExistence type="predicted"/>
<dbReference type="GO" id="GO:0044778">
    <property type="term" value="P:meiotic DNA integrity checkpoint signaling"/>
    <property type="evidence" value="ECO:0007669"/>
    <property type="project" value="TreeGrafter"/>
</dbReference>
<accession>A0A8S0YQL0</accession>
<dbReference type="Pfam" id="PF04005">
    <property type="entry name" value="Hus1"/>
    <property type="match status" value="1"/>
</dbReference>
<keyword evidence="5" id="KW-1185">Reference proteome</keyword>
<dbReference type="AlphaFoldDB" id="A0A8S0YQL0"/>
<reference evidence="4 5" key="1">
    <citation type="submission" date="2020-04" db="EMBL/GenBank/DDBJ databases">
        <authorList>
            <person name="Wallbank WR R."/>
            <person name="Pardo Diaz C."/>
            <person name="Kozak K."/>
            <person name="Martin S."/>
            <person name="Jiggins C."/>
            <person name="Moest M."/>
            <person name="Warren A I."/>
            <person name="Byers J.R.P. K."/>
            <person name="Montejo-Kovacevich G."/>
            <person name="Yen C E."/>
        </authorList>
    </citation>
    <scope>NUCLEOTIDE SEQUENCE [LARGE SCALE GENOMIC DNA]</scope>
</reference>
<dbReference type="PANTHER" id="PTHR12900">
    <property type="entry name" value="MITOTIC AND DNA DAMAGE CHECKPOINT PROTEIN HUS1"/>
    <property type="match status" value="1"/>
</dbReference>
<comment type="subcellular location">
    <subcellularLocation>
        <location evidence="1">Nucleus</location>
    </subcellularLocation>
</comment>
<dbReference type="PANTHER" id="PTHR12900:SF0">
    <property type="entry name" value="CHECKPOINT PROTEIN"/>
    <property type="match status" value="1"/>
</dbReference>
<dbReference type="EMBL" id="CADEBC010000059">
    <property type="protein sequence ID" value="CAB3220951.1"/>
    <property type="molecule type" value="Genomic_DNA"/>
</dbReference>
<dbReference type="InterPro" id="IPR007150">
    <property type="entry name" value="HUS1/Mec3"/>
</dbReference>
<sequence>MELVWCSVLDDHIYCQRPDDDDSVGGLITIKGDIFQEHQYSLPSTSNSVFTSHLENQGDISGDITFEVAECEQEESKTNALGSAVQPVSDKDKIYKSKQKSTSRKSRVPLNSKTRRYIRQCTKIASNTQCAQKQEENLALLSNFEKLDKKAKAFLFMQLKLATRNKMARRFTLEDKLFGLALMKQSPKGYKLLEKMFALPNKRTLAPTGLKPLALICDQGSTFRSCFKMLTDATARLYSSQGRENDGRIRIAGQDLFLLHDPPHLLKIEMKFRAVMIDAGPMREFSNVVTIISKLSKECVLRLADDQLYFIVSEENSGPTPPILWCEIPHAMFFSEYQMIGIDEEHKDIYLGLSSGNLARSLVTLKSAKSLKMKLTKKQCPCLTLEIEMPSVTSQQTRHVTHDIPVTVIPRKLWSDFHEPRVPDPDISIELPSLKQLRTTIDRMKTMSSEVVIRASAEGRLTLQIKTDMAKVSTRFRDLRVESFGGPIEHSDSETESQVNEDMSRICYCRVDAKKLSMFLSADQISSNRTLCSIVNKKLVILCLQTDENVKLQCFISEAPGNRPAVPRRWSAICGHWCSTVDARERRVVNE</sequence>
<gene>
    <name evidence="4" type="ORF">APLA_LOCUS446</name>
</gene>
<feature type="compositionally biased region" description="Basic residues" evidence="3">
    <location>
        <begin position="96"/>
        <end position="110"/>
    </location>
</feature>
<evidence type="ECO:0000256" key="1">
    <source>
        <dbReference type="ARBA" id="ARBA00004123"/>
    </source>
</evidence>
<protein>
    <recommendedName>
        <fullName evidence="6">Checkpoint protein</fullName>
    </recommendedName>
</protein>
<comment type="caution">
    <text evidence="4">The sequence shown here is derived from an EMBL/GenBank/DDBJ whole genome shotgun (WGS) entry which is preliminary data.</text>
</comment>
<dbReference type="GO" id="GO:0031573">
    <property type="term" value="P:mitotic intra-S DNA damage checkpoint signaling"/>
    <property type="evidence" value="ECO:0007669"/>
    <property type="project" value="TreeGrafter"/>
</dbReference>
<evidence type="ECO:0000256" key="3">
    <source>
        <dbReference type="SAM" id="MobiDB-lite"/>
    </source>
</evidence>
<dbReference type="GO" id="GO:0006289">
    <property type="term" value="P:nucleotide-excision repair"/>
    <property type="evidence" value="ECO:0007669"/>
    <property type="project" value="TreeGrafter"/>
</dbReference>
<dbReference type="GO" id="GO:0035861">
    <property type="term" value="C:site of double-strand break"/>
    <property type="evidence" value="ECO:0007669"/>
    <property type="project" value="TreeGrafter"/>
</dbReference>